<sequence length="321" mass="35428">MPLASHATTLKIATLAPQGTSWMKHMRAAADDIKQRTDGRVKIRYFPGGIQGSDKSVLRKIRIRQLQGGAIAAGALAQIAKETQLYSLPFTFRNLDEVRAVRSTFDPIIKQALADKGFVLLGISEGGFAYLMSNQALHTSDDVREQKVWVPEGDVISKTTFENGDVQPIALPVSDVYTSLQTGLINTIAANMTSAIALQWHTKLSHTTDIPLTFLMGTLVVDAKTFNKINADDQRIVEDIMAATFAKMDEQNEQDEAKARQALQQNGMEFVALTEADKQAWAELAKRSVAELAGEGVYPVEHYQKMQQMLEDYRQQTAAAN</sequence>
<accession>A0A222FQ52</accession>
<dbReference type="Pfam" id="PF03480">
    <property type="entry name" value="DctP"/>
    <property type="match status" value="1"/>
</dbReference>
<dbReference type="InterPro" id="IPR018389">
    <property type="entry name" value="DctP_fam"/>
</dbReference>
<dbReference type="Proteomes" id="UP000202440">
    <property type="component" value="Chromosome"/>
</dbReference>
<dbReference type="NCBIfam" id="NF037995">
    <property type="entry name" value="TRAP_S1"/>
    <property type="match status" value="1"/>
</dbReference>
<dbReference type="EMBL" id="CP022530">
    <property type="protein sequence ID" value="ASP40842.1"/>
    <property type="molecule type" value="Genomic_DNA"/>
</dbReference>
<dbReference type="KEGG" id="bsan:CHH28_06170"/>
<dbReference type="PANTHER" id="PTHR33376">
    <property type="match status" value="1"/>
</dbReference>
<dbReference type="InterPro" id="IPR038404">
    <property type="entry name" value="TRAP_DctP_sf"/>
</dbReference>
<dbReference type="OrthoDB" id="9769667at2"/>
<evidence type="ECO:0000313" key="3">
    <source>
        <dbReference type="Proteomes" id="UP000202440"/>
    </source>
</evidence>
<dbReference type="PANTHER" id="PTHR33376:SF4">
    <property type="entry name" value="SIALIC ACID-BINDING PERIPLASMIC PROTEIN SIAP"/>
    <property type="match status" value="1"/>
</dbReference>
<dbReference type="GO" id="GO:0055085">
    <property type="term" value="P:transmembrane transport"/>
    <property type="evidence" value="ECO:0007669"/>
    <property type="project" value="InterPro"/>
</dbReference>
<protein>
    <submittedName>
        <fullName evidence="2">C4-dicarboxylate ABC transporter</fullName>
    </submittedName>
</protein>
<proteinExistence type="predicted"/>
<gene>
    <name evidence="2" type="ORF">CHH28_06170</name>
</gene>
<reference evidence="2 3" key="1">
    <citation type="submission" date="2017-07" db="EMBL/GenBank/DDBJ databases">
        <title>Annotated genome sequence of Bacterioplanes sanyensis isolated from Red Sea.</title>
        <authorList>
            <person name="Rehman Z.U."/>
        </authorList>
    </citation>
    <scope>NUCLEOTIDE SEQUENCE [LARGE SCALE GENOMIC DNA]</scope>
    <source>
        <strain evidence="2 3">NV9</strain>
    </source>
</reference>
<evidence type="ECO:0000313" key="2">
    <source>
        <dbReference type="EMBL" id="ASP40842.1"/>
    </source>
</evidence>
<organism evidence="2 3">
    <name type="scientific">Bacterioplanes sanyensis</name>
    <dbReference type="NCBI Taxonomy" id="1249553"/>
    <lineage>
        <taxon>Bacteria</taxon>
        <taxon>Pseudomonadati</taxon>
        <taxon>Pseudomonadota</taxon>
        <taxon>Gammaproteobacteria</taxon>
        <taxon>Oceanospirillales</taxon>
        <taxon>Oceanospirillaceae</taxon>
        <taxon>Bacterioplanes</taxon>
    </lineage>
</organism>
<dbReference type="CDD" id="cd13670">
    <property type="entry name" value="PBP2_TRAP_Tp0957_like"/>
    <property type="match status" value="1"/>
</dbReference>
<keyword evidence="1" id="KW-0732">Signal</keyword>
<name>A0A222FQ52_9GAMM</name>
<dbReference type="AlphaFoldDB" id="A0A222FQ52"/>
<keyword evidence="3" id="KW-1185">Reference proteome</keyword>
<dbReference type="Gene3D" id="3.40.190.170">
    <property type="entry name" value="Bacterial extracellular solute-binding protein, family 7"/>
    <property type="match status" value="1"/>
</dbReference>
<evidence type="ECO:0000256" key="1">
    <source>
        <dbReference type="ARBA" id="ARBA00022729"/>
    </source>
</evidence>